<accession>A0A0P7YAP1</accession>
<feature type="non-terminal residue" evidence="4">
    <location>
        <position position="1"/>
    </location>
</feature>
<dbReference type="Proteomes" id="UP000034805">
    <property type="component" value="Unassembled WGS sequence"/>
</dbReference>
<dbReference type="Gene3D" id="6.10.30.30">
    <property type="match status" value="1"/>
</dbReference>
<proteinExistence type="predicted"/>
<dbReference type="InterPro" id="IPR010472">
    <property type="entry name" value="FH3_dom"/>
</dbReference>
<dbReference type="GO" id="GO:0030041">
    <property type="term" value="P:actin filament polymerization"/>
    <property type="evidence" value="ECO:0007669"/>
    <property type="project" value="TreeGrafter"/>
</dbReference>
<feature type="non-terminal residue" evidence="4">
    <location>
        <position position="342"/>
    </location>
</feature>
<organism evidence="4 5">
    <name type="scientific">Scleropages formosus</name>
    <name type="common">Asian bonytongue</name>
    <name type="synonym">Osteoglossum formosum</name>
    <dbReference type="NCBI Taxonomy" id="113540"/>
    <lineage>
        <taxon>Eukaryota</taxon>
        <taxon>Metazoa</taxon>
        <taxon>Chordata</taxon>
        <taxon>Craniata</taxon>
        <taxon>Vertebrata</taxon>
        <taxon>Euteleostomi</taxon>
        <taxon>Actinopterygii</taxon>
        <taxon>Neopterygii</taxon>
        <taxon>Teleostei</taxon>
        <taxon>Osteoglossocephala</taxon>
        <taxon>Osteoglossomorpha</taxon>
        <taxon>Osteoglossiformes</taxon>
        <taxon>Osteoglossidae</taxon>
        <taxon>Scleropages</taxon>
    </lineage>
</organism>
<dbReference type="SUPFAM" id="SSF101447">
    <property type="entry name" value="Formin homology 2 domain (FH2 domain)"/>
    <property type="match status" value="1"/>
</dbReference>
<sequence>HLLLIRNDYQARPQYYKLIDECIAQIVLHKNGCDPDFKYNMVNQTKVETSEAKALELEKKLDLELTARHELQVGMKKMESDYEQRVLDLSAEKDQLGTEKVEKEKENQKLLDEVNILKEQVIKKLSQDLEDAKTKVVTVPVPPPPPPLPGQVCIPPPPPLPGQAGIPPPPPLPGQAGIPPPPPLPGQARIPPPPPLPGQAGIPPPPPLPGQAGIPPPPPLAPGMPPPPPMMGGWTAPAVPVLPFGLTPKKAYKPEVQLKRANWTKIGPEDLSEDSFWIKAKEEHFENNELFAKLTLTFSSQTKKVSLAFIPQHSQACGGVLLQGIPKYMYAGPSSQPQRTGK</sequence>
<dbReference type="SUPFAM" id="SSF48371">
    <property type="entry name" value="ARM repeat"/>
    <property type="match status" value="1"/>
</dbReference>
<evidence type="ECO:0000313" key="5">
    <source>
        <dbReference type="Proteomes" id="UP000034805"/>
    </source>
</evidence>
<dbReference type="EMBL" id="JARO02008149">
    <property type="protein sequence ID" value="KPP63107.1"/>
    <property type="molecule type" value="Genomic_DNA"/>
</dbReference>
<dbReference type="InterPro" id="IPR051412">
    <property type="entry name" value="Formin_Homology_Diaphanous_sf"/>
</dbReference>
<feature type="region of interest" description="Disordered" evidence="2">
    <location>
        <begin position="137"/>
        <end position="228"/>
    </location>
</feature>
<dbReference type="GO" id="GO:0005884">
    <property type="term" value="C:actin filament"/>
    <property type="evidence" value="ECO:0007669"/>
    <property type="project" value="TreeGrafter"/>
</dbReference>
<keyword evidence="1" id="KW-0175">Coiled coil</keyword>
<feature type="coiled-coil region" evidence="1">
    <location>
        <begin position="93"/>
        <end position="120"/>
    </location>
</feature>
<comment type="caution">
    <text evidence="4">The sequence shown here is derived from an EMBL/GenBank/DDBJ whole genome shotgun (WGS) entry which is preliminary data.</text>
</comment>
<dbReference type="Pfam" id="PF06346">
    <property type="entry name" value="Drf_FH1"/>
    <property type="match status" value="1"/>
</dbReference>
<name>A0A0P7YAP1_SCLFO</name>
<evidence type="ECO:0000313" key="4">
    <source>
        <dbReference type="EMBL" id="KPP63107.1"/>
    </source>
</evidence>
<dbReference type="PROSITE" id="PS51444">
    <property type="entry name" value="FH2"/>
    <property type="match status" value="1"/>
</dbReference>
<dbReference type="InterPro" id="IPR015425">
    <property type="entry name" value="FH2_Formin"/>
</dbReference>
<protein>
    <recommendedName>
        <fullName evidence="3">FH2 domain-containing protein</fullName>
    </recommendedName>
</protein>
<dbReference type="Pfam" id="PF06367">
    <property type="entry name" value="Drf_FH3"/>
    <property type="match status" value="1"/>
</dbReference>
<dbReference type="Gene3D" id="1.10.238.150">
    <property type="entry name" value="Formin, FH3 diaphanous domain"/>
    <property type="match status" value="1"/>
</dbReference>
<dbReference type="InterPro" id="IPR016024">
    <property type="entry name" value="ARM-type_fold"/>
</dbReference>
<feature type="domain" description="FH2" evidence="3">
    <location>
        <begin position="248"/>
        <end position="342"/>
    </location>
</feature>
<feature type="compositionally biased region" description="Pro residues" evidence="2">
    <location>
        <begin position="140"/>
        <end position="228"/>
    </location>
</feature>
<evidence type="ECO:0000259" key="3">
    <source>
        <dbReference type="PROSITE" id="PS51444"/>
    </source>
</evidence>
<dbReference type="PANTHER" id="PTHR45691:SF4">
    <property type="entry name" value="PROTEIN DIAPHANOUS HOMOLOG 1"/>
    <property type="match status" value="1"/>
</dbReference>
<evidence type="ECO:0000256" key="1">
    <source>
        <dbReference type="SAM" id="Coils"/>
    </source>
</evidence>
<dbReference type="AlphaFoldDB" id="A0A0P7YAP1"/>
<dbReference type="PANTHER" id="PTHR45691">
    <property type="entry name" value="PROTEIN DIAPHANOUS"/>
    <property type="match status" value="1"/>
</dbReference>
<evidence type="ECO:0000256" key="2">
    <source>
        <dbReference type="SAM" id="MobiDB-lite"/>
    </source>
</evidence>
<gene>
    <name evidence="4" type="ORF">Z043_118660</name>
</gene>
<dbReference type="GO" id="GO:0003779">
    <property type="term" value="F:actin binding"/>
    <property type="evidence" value="ECO:0007669"/>
    <property type="project" value="InterPro"/>
</dbReference>
<reference evidence="4 5" key="1">
    <citation type="submission" date="2015-08" db="EMBL/GenBank/DDBJ databases">
        <title>The genome of the Asian arowana (Scleropages formosus).</title>
        <authorList>
            <person name="Tan M.H."/>
            <person name="Gan H.M."/>
            <person name="Croft L.J."/>
            <person name="Austin C.M."/>
        </authorList>
    </citation>
    <scope>NUCLEOTIDE SEQUENCE [LARGE SCALE GENOMIC DNA]</scope>
    <source>
        <strain evidence="4">Aro1</strain>
    </source>
</reference>